<feature type="transmembrane region" description="Helical" evidence="6">
    <location>
        <begin position="302"/>
        <end position="322"/>
    </location>
</feature>
<protein>
    <submittedName>
        <fullName evidence="7">MFS family permease</fullName>
    </submittedName>
</protein>
<dbReference type="PANTHER" id="PTHR23513">
    <property type="entry name" value="INTEGRAL MEMBRANE EFFLUX PROTEIN-RELATED"/>
    <property type="match status" value="1"/>
</dbReference>
<evidence type="ECO:0000256" key="5">
    <source>
        <dbReference type="ARBA" id="ARBA00023136"/>
    </source>
</evidence>
<dbReference type="AlphaFoldDB" id="A0A853DFD6"/>
<dbReference type="SUPFAM" id="SSF103473">
    <property type="entry name" value="MFS general substrate transporter"/>
    <property type="match status" value="1"/>
</dbReference>
<name>A0A853DFD6_9MICO</name>
<feature type="transmembrane region" description="Helical" evidence="6">
    <location>
        <begin position="214"/>
        <end position="233"/>
    </location>
</feature>
<evidence type="ECO:0000256" key="3">
    <source>
        <dbReference type="ARBA" id="ARBA00022692"/>
    </source>
</evidence>
<evidence type="ECO:0000256" key="2">
    <source>
        <dbReference type="ARBA" id="ARBA00022475"/>
    </source>
</evidence>
<feature type="transmembrane region" description="Helical" evidence="6">
    <location>
        <begin position="72"/>
        <end position="90"/>
    </location>
</feature>
<feature type="transmembrane region" description="Helical" evidence="6">
    <location>
        <begin position="43"/>
        <end position="60"/>
    </location>
</feature>
<dbReference type="Proteomes" id="UP000571817">
    <property type="component" value="Unassembled WGS sequence"/>
</dbReference>
<gene>
    <name evidence="7" type="ORF">HNR15_001652</name>
</gene>
<dbReference type="InterPro" id="IPR011701">
    <property type="entry name" value="MFS"/>
</dbReference>
<feature type="transmembrane region" description="Helical" evidence="6">
    <location>
        <begin position="12"/>
        <end position="31"/>
    </location>
</feature>
<keyword evidence="5 6" id="KW-0472">Membrane</keyword>
<evidence type="ECO:0000313" key="8">
    <source>
        <dbReference type="Proteomes" id="UP000571817"/>
    </source>
</evidence>
<dbReference type="Gene3D" id="1.20.1250.20">
    <property type="entry name" value="MFS general substrate transporter like domains"/>
    <property type="match status" value="1"/>
</dbReference>
<dbReference type="GO" id="GO:0022857">
    <property type="term" value="F:transmembrane transporter activity"/>
    <property type="evidence" value="ECO:0007669"/>
    <property type="project" value="InterPro"/>
</dbReference>
<feature type="transmembrane region" description="Helical" evidence="6">
    <location>
        <begin position="349"/>
        <end position="367"/>
    </location>
</feature>
<organism evidence="7 8">
    <name type="scientific">Allobranchiibius huperziae</name>
    <dbReference type="NCBI Taxonomy" id="1874116"/>
    <lineage>
        <taxon>Bacteria</taxon>
        <taxon>Bacillati</taxon>
        <taxon>Actinomycetota</taxon>
        <taxon>Actinomycetes</taxon>
        <taxon>Micrococcales</taxon>
        <taxon>Dermacoccaceae</taxon>
        <taxon>Allobranchiibius</taxon>
    </lineage>
</organism>
<keyword evidence="8" id="KW-1185">Reference proteome</keyword>
<evidence type="ECO:0000256" key="1">
    <source>
        <dbReference type="ARBA" id="ARBA00004651"/>
    </source>
</evidence>
<evidence type="ECO:0000256" key="4">
    <source>
        <dbReference type="ARBA" id="ARBA00022989"/>
    </source>
</evidence>
<evidence type="ECO:0000313" key="7">
    <source>
        <dbReference type="EMBL" id="NYJ74689.1"/>
    </source>
</evidence>
<dbReference type="RefSeq" id="WP_218883613.1">
    <property type="nucleotide sequence ID" value="NZ_JACCFW010000001.1"/>
</dbReference>
<dbReference type="Pfam" id="PF07690">
    <property type="entry name" value="MFS_1"/>
    <property type="match status" value="1"/>
</dbReference>
<keyword evidence="2" id="KW-1003">Cell membrane</keyword>
<dbReference type="GO" id="GO:0005886">
    <property type="term" value="C:plasma membrane"/>
    <property type="evidence" value="ECO:0007669"/>
    <property type="project" value="UniProtKB-SubCell"/>
</dbReference>
<keyword evidence="3 6" id="KW-0812">Transmembrane</keyword>
<dbReference type="CDD" id="cd06173">
    <property type="entry name" value="MFS_MefA_like"/>
    <property type="match status" value="1"/>
</dbReference>
<dbReference type="PANTHER" id="PTHR23513:SF6">
    <property type="entry name" value="MAJOR FACILITATOR SUPERFAMILY ASSOCIATED DOMAIN-CONTAINING PROTEIN"/>
    <property type="match status" value="1"/>
</dbReference>
<dbReference type="InterPro" id="IPR036259">
    <property type="entry name" value="MFS_trans_sf"/>
</dbReference>
<comment type="caution">
    <text evidence="7">The sequence shown here is derived from an EMBL/GenBank/DDBJ whole genome shotgun (WGS) entry which is preliminary data.</text>
</comment>
<feature type="transmembrane region" description="Helical" evidence="6">
    <location>
        <begin position="277"/>
        <end position="296"/>
    </location>
</feature>
<reference evidence="7 8" key="1">
    <citation type="submission" date="2020-07" db="EMBL/GenBank/DDBJ databases">
        <title>Sequencing the genomes of 1000 actinobacteria strains.</title>
        <authorList>
            <person name="Klenk H.-P."/>
        </authorList>
    </citation>
    <scope>NUCLEOTIDE SEQUENCE [LARGE SCALE GENOMIC DNA]</scope>
    <source>
        <strain evidence="7 8">DSM 29531</strain>
    </source>
</reference>
<feature type="transmembrane region" description="Helical" evidence="6">
    <location>
        <begin position="245"/>
        <end position="265"/>
    </location>
</feature>
<dbReference type="EMBL" id="JACCFW010000001">
    <property type="protein sequence ID" value="NYJ74689.1"/>
    <property type="molecule type" value="Genomic_DNA"/>
</dbReference>
<accession>A0A853DFD6</accession>
<keyword evidence="4 6" id="KW-1133">Transmembrane helix</keyword>
<feature type="transmembrane region" description="Helical" evidence="6">
    <location>
        <begin position="373"/>
        <end position="391"/>
    </location>
</feature>
<proteinExistence type="predicted"/>
<evidence type="ECO:0000256" key="6">
    <source>
        <dbReference type="SAM" id="Phobius"/>
    </source>
</evidence>
<sequence>MFWRLWLGESVSSFGTYVTLLGLQVLVLRTLHGGAQDVGWLNSIRWAPYLILGLYAGALVDRRRRQPLMVGTDLACGVLIGFIPLTWALGMLSLPVLLVIVALYSSAALFNDAASMAFLPRLIARQDLQRAHARLDGSDAVAQTAGPAIAGVLINVFGAPLAILVDAASYLYSAAMMASLRSAEPAPEVVSRARLHTEIREGVRWIYRGAPLRWLAIGTHGWFAANAILGVAVPTFALRTLHLSVLQFGIAAALAGAGAVLGATISTAVGHRLGTGGAVIAAHTLTTFGVVVMAIAGVGNEAWAATFVLGAGQACHGLAMGLSNSHETSYRQALTADHLQARTNTTMRAMNRAVIVVAAPVAGVLVTGAGTRVSLLVAAVIFGAVAVGLYVSPFRAARI</sequence>
<comment type="subcellular location">
    <subcellularLocation>
        <location evidence="1">Cell membrane</location>
        <topology evidence="1">Multi-pass membrane protein</topology>
    </subcellularLocation>
</comment>